<proteinExistence type="predicted"/>
<evidence type="ECO:0000256" key="1">
    <source>
        <dbReference type="SAM" id="SignalP"/>
    </source>
</evidence>
<dbReference type="EMBL" id="CACVAZ010000120">
    <property type="protein sequence ID" value="CAA6819221.1"/>
    <property type="molecule type" value="Genomic_DNA"/>
</dbReference>
<dbReference type="AlphaFoldDB" id="A0A6S6T788"/>
<gene>
    <name evidence="2" type="ORF">HELGO_WM18725</name>
</gene>
<evidence type="ECO:0000313" key="2">
    <source>
        <dbReference type="EMBL" id="CAA6819221.1"/>
    </source>
</evidence>
<feature type="signal peptide" evidence="1">
    <location>
        <begin position="1"/>
        <end position="22"/>
    </location>
</feature>
<keyword evidence="1" id="KW-0732">Signal</keyword>
<protein>
    <recommendedName>
        <fullName evidence="3">Nitric oxide-responding transcriptional regulator Dnr (Crp/Fnr family)</fullName>
    </recommendedName>
</protein>
<reference evidence="2" key="1">
    <citation type="submission" date="2020-01" db="EMBL/GenBank/DDBJ databases">
        <authorList>
            <person name="Meier V. D."/>
            <person name="Meier V D."/>
        </authorList>
    </citation>
    <scope>NUCLEOTIDE SEQUENCE</scope>
    <source>
        <strain evidence="2">HLG_WM_MAG_02</strain>
    </source>
</reference>
<organism evidence="2">
    <name type="scientific">uncultured Sulfurovum sp</name>
    <dbReference type="NCBI Taxonomy" id="269237"/>
    <lineage>
        <taxon>Bacteria</taxon>
        <taxon>Pseudomonadati</taxon>
        <taxon>Campylobacterota</taxon>
        <taxon>Epsilonproteobacteria</taxon>
        <taxon>Campylobacterales</taxon>
        <taxon>Sulfurovaceae</taxon>
        <taxon>Sulfurovum</taxon>
        <taxon>environmental samples</taxon>
    </lineage>
</organism>
<evidence type="ECO:0008006" key="3">
    <source>
        <dbReference type="Google" id="ProtNLM"/>
    </source>
</evidence>
<accession>A0A6S6T788</accession>
<sequence length="184" mass="21027">MKLVKTFLIFGLLLSTTLTAKANDYALLDTYPLLNDMKILKKEQGLLNSMRSSISDRKNNNKAKLAKEKEVFTKIIRGLSKGDSSLGLQGTELVSLKNKINTIQLIWSQEKSILDSALNHKMYKNDAYATIKKLSTQLTALNKLYQNSYTRYKKNSVMKSLVSSYMKRNDRLRTKPMYAMNTVK</sequence>
<name>A0A6S6T788_9BACT</name>
<feature type="chain" id="PRO_5027703043" description="Nitric oxide-responding transcriptional regulator Dnr (Crp/Fnr family)" evidence="1">
    <location>
        <begin position="23"/>
        <end position="184"/>
    </location>
</feature>